<name>F9WIQ2_TRYCI</name>
<evidence type="ECO:0000313" key="2">
    <source>
        <dbReference type="Proteomes" id="UP000000702"/>
    </source>
</evidence>
<evidence type="ECO:0000313" key="1">
    <source>
        <dbReference type="EMBL" id="CCD17200.1"/>
    </source>
</evidence>
<dbReference type="VEuPathDB" id="TriTrypDB:TcIL3000_0_20370"/>
<sequence>MVSGSSLCDSTSAHAATWLRKKIMFSSVLYDLTVLRLLHCVQMYTTHLPGQLQTSDAVQNLVKYYPNPPRESVNMAAMYGLDESRLRRIRRLPPSREGVDVGGSPSSMQALIPEEGDLLTCEFTGEKYQYSGLVLWSSSRLLLLICTVRDATLCERQHDSYLSRLALRAKQSLLNLLTEKALQSQLEFAWERFRKNAFAGDGAEDTEEGDALHCLRVLQARSVKFSLHNFMEPFLHINVNWRDLLSNARRNLWYSYEPDYALHLINVHGVQTSAERPDEVNDFQEGLILTLGACGLGEEYLVAVEFDSHRKCDVIKTAALYRHTNDRSSAHTAMTDRELQLVECVLRLLSSALWNHEMR</sequence>
<comment type="caution">
    <text evidence="1">The sequence shown here is derived from an EMBL/GenBank/DDBJ whole genome shotgun (WGS) entry which is preliminary data.</text>
</comment>
<gene>
    <name evidence="1" type="ORF">TCIL3000_0_20370</name>
</gene>
<dbReference type="OMA" id="KLAGTHC"/>
<dbReference type="EMBL" id="CAEQ01002625">
    <property type="protein sequence ID" value="CCD17200.1"/>
    <property type="molecule type" value="Genomic_DNA"/>
</dbReference>
<dbReference type="AlphaFoldDB" id="F9WIQ2"/>
<dbReference type="Proteomes" id="UP000000702">
    <property type="component" value="Unassembled WGS sequence"/>
</dbReference>
<protein>
    <submittedName>
        <fullName evidence="1">WGS project CAEQ00000000 data, annotated contig 820</fullName>
    </submittedName>
</protein>
<reference evidence="2" key="1">
    <citation type="submission" date="2011-07" db="EMBL/GenBank/DDBJ databases">
        <title>Divergent evolution of antigenic variation in African trypanosomes.</title>
        <authorList>
            <person name="Jackson A.P."/>
            <person name="Berry A."/>
            <person name="Allison H.C."/>
            <person name="Burton P."/>
            <person name="Anderson J."/>
            <person name="Aslett M."/>
            <person name="Brown R."/>
            <person name="Corton N."/>
            <person name="Harris D."/>
            <person name="Hauser H."/>
            <person name="Gamble J."/>
            <person name="Gilderthorp R."/>
            <person name="McQuillan J."/>
            <person name="Quail M.A."/>
            <person name="Sanders M."/>
            <person name="Van Tonder A."/>
            <person name="Ginger M.L."/>
            <person name="Donelson J.E."/>
            <person name="Field M.C."/>
            <person name="Barry J.D."/>
            <person name="Berriman M."/>
            <person name="Hertz-Fowler C."/>
        </authorList>
    </citation>
    <scope>NUCLEOTIDE SEQUENCE [LARGE SCALE GENOMIC DNA]</scope>
    <source>
        <strain evidence="2">IL3000</strain>
    </source>
</reference>
<organism evidence="1 2">
    <name type="scientific">Trypanosoma congolense (strain IL3000)</name>
    <dbReference type="NCBI Taxonomy" id="1068625"/>
    <lineage>
        <taxon>Eukaryota</taxon>
        <taxon>Discoba</taxon>
        <taxon>Euglenozoa</taxon>
        <taxon>Kinetoplastea</taxon>
        <taxon>Metakinetoplastina</taxon>
        <taxon>Trypanosomatida</taxon>
        <taxon>Trypanosomatidae</taxon>
        <taxon>Trypanosoma</taxon>
        <taxon>Nannomonas</taxon>
    </lineage>
</organism>
<reference evidence="1 2" key="2">
    <citation type="journal article" date="2012" name="Proc. Natl. Acad. Sci. U.S.A.">
        <title>Antigenic diversity is generated by distinct evolutionary mechanisms in African trypanosome species.</title>
        <authorList>
            <person name="Jackson A.P."/>
            <person name="Berry A."/>
            <person name="Aslett M."/>
            <person name="Allison H.C."/>
            <person name="Burton P."/>
            <person name="Vavrova-Anderson J."/>
            <person name="Brown R."/>
            <person name="Browne H."/>
            <person name="Corton N."/>
            <person name="Hauser H."/>
            <person name="Gamble J."/>
            <person name="Gilderthorp R."/>
            <person name="Marcello L."/>
            <person name="McQuillan J."/>
            <person name="Otto T.D."/>
            <person name="Quail M.A."/>
            <person name="Sanders M.J."/>
            <person name="van Tonder A."/>
            <person name="Ginger M.L."/>
            <person name="Field M.C."/>
            <person name="Barry J.D."/>
            <person name="Hertz-Fowler C."/>
            <person name="Berriman M."/>
        </authorList>
    </citation>
    <scope>NUCLEOTIDE SEQUENCE [LARGE SCALE GENOMIC DNA]</scope>
    <source>
        <strain evidence="1 2">IL3000</strain>
    </source>
</reference>
<accession>F9WIQ2</accession>
<keyword evidence="2" id="KW-1185">Reference proteome</keyword>
<proteinExistence type="predicted"/>